<dbReference type="InterPro" id="IPR051309">
    <property type="entry name" value="ABCF_ATPase"/>
</dbReference>
<dbReference type="PANTHER" id="PTHR42855:SF2">
    <property type="entry name" value="DRUG RESISTANCE ABC TRANSPORTER,ATP-BINDING PROTEIN"/>
    <property type="match status" value="1"/>
</dbReference>
<dbReference type="PANTHER" id="PTHR42855">
    <property type="entry name" value="ABC TRANSPORTER ATP-BINDING SUBUNIT"/>
    <property type="match status" value="1"/>
</dbReference>
<dbReference type="RefSeq" id="WP_013704351.1">
    <property type="nucleotide sequence ID" value="NC_015387.1"/>
</dbReference>
<keyword evidence="2" id="KW-0067">ATP-binding</keyword>
<dbReference type="KEGG" id="mhd:Marky_1569"/>
<evidence type="ECO:0000259" key="4">
    <source>
        <dbReference type="PROSITE" id="PS50893"/>
    </source>
</evidence>
<dbReference type="Gene3D" id="1.10.287.380">
    <property type="entry name" value="Valyl-tRNA synthetase, C-terminal domain"/>
    <property type="match status" value="1"/>
</dbReference>
<evidence type="ECO:0000256" key="2">
    <source>
        <dbReference type="ARBA" id="ARBA00022840"/>
    </source>
</evidence>
<dbReference type="Gene3D" id="3.40.50.300">
    <property type="entry name" value="P-loop containing nucleotide triphosphate hydrolases"/>
    <property type="match status" value="2"/>
</dbReference>
<proteinExistence type="predicted"/>
<feature type="region of interest" description="Disordered" evidence="3">
    <location>
        <begin position="512"/>
        <end position="555"/>
    </location>
</feature>
<dbReference type="GO" id="GO:0003677">
    <property type="term" value="F:DNA binding"/>
    <property type="evidence" value="ECO:0007669"/>
    <property type="project" value="InterPro"/>
</dbReference>
<gene>
    <name evidence="5" type="ordered locus">Marky_1569</name>
</gene>
<dbReference type="PROSITE" id="PS50893">
    <property type="entry name" value="ABC_TRANSPORTER_2"/>
    <property type="match status" value="2"/>
</dbReference>
<dbReference type="Pfam" id="PF16326">
    <property type="entry name" value="ABC_tran_CTD"/>
    <property type="match status" value="1"/>
</dbReference>
<reference evidence="5 6" key="1">
    <citation type="journal article" date="2012" name="Stand. Genomic Sci.">
        <title>Complete genome sequence of the aerobic, heterotroph Marinithermus hydrothermalis type strain (T1(T)) from a deep-sea hydrothermal vent chimney.</title>
        <authorList>
            <person name="Copeland A."/>
            <person name="Gu W."/>
            <person name="Yasawong M."/>
            <person name="Lapidus A."/>
            <person name="Lucas S."/>
            <person name="Deshpande S."/>
            <person name="Pagani I."/>
            <person name="Tapia R."/>
            <person name="Cheng J.F."/>
            <person name="Goodwin L.A."/>
            <person name="Pitluck S."/>
            <person name="Liolios K."/>
            <person name="Ivanova N."/>
            <person name="Mavromatis K."/>
            <person name="Mikhailova N."/>
            <person name="Pati A."/>
            <person name="Chen A."/>
            <person name="Palaniappan K."/>
            <person name="Land M."/>
            <person name="Pan C."/>
            <person name="Brambilla E.M."/>
            <person name="Rohde M."/>
            <person name="Tindall B.J."/>
            <person name="Sikorski J."/>
            <person name="Goker M."/>
            <person name="Detter J.C."/>
            <person name="Bristow J."/>
            <person name="Eisen J.A."/>
            <person name="Markowitz V."/>
            <person name="Hugenholtz P."/>
            <person name="Kyrpides N.C."/>
            <person name="Klenk H.P."/>
            <person name="Woyke T."/>
        </authorList>
    </citation>
    <scope>NUCLEOTIDE SEQUENCE [LARGE SCALE GENOMIC DNA]</scope>
    <source>
        <strain evidence="6">DSM 14884 / JCM 11576 / T1</strain>
    </source>
</reference>
<dbReference type="HOGENOM" id="CLU_000604_36_0_0"/>
<dbReference type="SUPFAM" id="SSF52540">
    <property type="entry name" value="P-loop containing nucleoside triphosphate hydrolases"/>
    <property type="match status" value="2"/>
</dbReference>
<dbReference type="InterPro" id="IPR003593">
    <property type="entry name" value="AAA+_ATPase"/>
</dbReference>
<organism evidence="5 6">
    <name type="scientific">Marinithermus hydrothermalis (strain DSM 14884 / JCM 11576 / T1)</name>
    <dbReference type="NCBI Taxonomy" id="869210"/>
    <lineage>
        <taxon>Bacteria</taxon>
        <taxon>Thermotogati</taxon>
        <taxon>Deinococcota</taxon>
        <taxon>Deinococci</taxon>
        <taxon>Thermales</taxon>
        <taxon>Thermaceae</taxon>
        <taxon>Marinithermus</taxon>
    </lineage>
</organism>
<dbReference type="AlphaFoldDB" id="F2NQU0"/>
<evidence type="ECO:0000313" key="5">
    <source>
        <dbReference type="EMBL" id="AEB12304.1"/>
    </source>
</evidence>
<dbReference type="OrthoDB" id="9762369at2"/>
<feature type="domain" description="ABC transporter" evidence="4">
    <location>
        <begin position="325"/>
        <end position="537"/>
    </location>
</feature>
<dbReference type="InterPro" id="IPR032524">
    <property type="entry name" value="ABC_tran_C"/>
</dbReference>
<evidence type="ECO:0000256" key="3">
    <source>
        <dbReference type="SAM" id="MobiDB-lite"/>
    </source>
</evidence>
<dbReference type="eggNOG" id="COG0488">
    <property type="taxonomic scope" value="Bacteria"/>
</dbReference>
<dbReference type="CDD" id="cd03221">
    <property type="entry name" value="ABCF_EF-3"/>
    <property type="match status" value="2"/>
</dbReference>
<evidence type="ECO:0000313" key="6">
    <source>
        <dbReference type="Proteomes" id="UP000007030"/>
    </source>
</evidence>
<protein>
    <submittedName>
        <fullName evidence="5">ABC transporter related protein</fullName>
    </submittedName>
</protein>
<dbReference type="GO" id="GO:0005524">
    <property type="term" value="F:ATP binding"/>
    <property type="evidence" value="ECO:0007669"/>
    <property type="project" value="UniProtKB-KW"/>
</dbReference>
<dbReference type="SMART" id="SM00382">
    <property type="entry name" value="AAA"/>
    <property type="match status" value="2"/>
</dbReference>
<dbReference type="InterPro" id="IPR027417">
    <property type="entry name" value="P-loop_NTPase"/>
</dbReference>
<evidence type="ECO:0000256" key="1">
    <source>
        <dbReference type="ARBA" id="ARBA00022741"/>
    </source>
</evidence>
<dbReference type="InterPro" id="IPR037118">
    <property type="entry name" value="Val-tRNA_synth_C_sf"/>
</dbReference>
<sequence length="621" mass="68763">MRIVTLEAITYTVGGRDLFQDVRFELRTGERVALVGPNGAGKTTLLRILLGELEPSAGRVIRAPQAHLAALAQDPIFLPGQTVAAVLKQGFARLEAMEKELATLEPRLADPEVYARWEALHARFEAGGGYTRRARYEAVLKGLGFAGREEEEAARLSGGEARRLALGAALLSGADALLLDEPTNHLDLEMRDWLAEFLRGYGGALLFVSHDRAFMDRVAQKTALLQNGRLQVYEGGYTAFRAARARELEAEVAAWKHWAREKARLEASLERTRRWAATSAKQAARKDALEARLERHLAAAPPEPPRKAAGLRIRFPATPSGERVLEARWLVKAFGARRLFSVEHLVLRRGERVALVGPNGAGKTTFLKVLLGLLASDDPRGTVRFGARVVLGYYDQRLSGVDPERTLFETLYDLVGERKAHDLLGAWRFPYAAQFKKVRDLSGGERARLMLLLLALKEANLLVLDEPTNHLDLETIEALEAALAAYAGTLIVVSHDRAFLDRVATRTWRLGEGRFDDHPAPPSEALARLRSTPQTPPTAPQKPRPARRRGKSRWHTERALERLEAEIAALEARGQALAQEANTPGLSPEAYARIAREQAELERALAERYARWEALAAELEG</sequence>
<keyword evidence="1" id="KW-0547">Nucleotide-binding</keyword>
<dbReference type="InterPro" id="IPR003439">
    <property type="entry name" value="ABC_transporter-like_ATP-bd"/>
</dbReference>
<dbReference type="InterPro" id="IPR032781">
    <property type="entry name" value="ABC_tran_Xtn"/>
</dbReference>
<dbReference type="FunFam" id="3.40.50.300:FF:000011">
    <property type="entry name" value="Putative ABC transporter ATP-binding component"/>
    <property type="match status" value="1"/>
</dbReference>
<dbReference type="Pfam" id="PF00005">
    <property type="entry name" value="ABC_tran"/>
    <property type="match status" value="2"/>
</dbReference>
<accession>F2NQU0</accession>
<dbReference type="GO" id="GO:0016887">
    <property type="term" value="F:ATP hydrolysis activity"/>
    <property type="evidence" value="ECO:0007669"/>
    <property type="project" value="InterPro"/>
</dbReference>
<feature type="domain" description="ABC transporter" evidence="4">
    <location>
        <begin position="4"/>
        <end position="252"/>
    </location>
</feature>
<name>F2NQU0_MARHT</name>
<dbReference type="Proteomes" id="UP000007030">
    <property type="component" value="Chromosome"/>
</dbReference>
<dbReference type="EMBL" id="CP002630">
    <property type="protein sequence ID" value="AEB12304.1"/>
    <property type="molecule type" value="Genomic_DNA"/>
</dbReference>
<dbReference type="Pfam" id="PF12848">
    <property type="entry name" value="ABC_tran_Xtn"/>
    <property type="match status" value="1"/>
</dbReference>
<keyword evidence="6" id="KW-1185">Reference proteome</keyword>
<dbReference type="PROSITE" id="PS00211">
    <property type="entry name" value="ABC_TRANSPORTER_1"/>
    <property type="match status" value="2"/>
</dbReference>
<feature type="compositionally biased region" description="Basic residues" evidence="3">
    <location>
        <begin position="544"/>
        <end position="553"/>
    </location>
</feature>
<dbReference type="InterPro" id="IPR017871">
    <property type="entry name" value="ABC_transporter-like_CS"/>
</dbReference>
<feature type="compositionally biased region" description="Pro residues" evidence="3">
    <location>
        <begin position="534"/>
        <end position="543"/>
    </location>
</feature>
<dbReference type="STRING" id="869210.Marky_1569"/>